<dbReference type="PANTHER" id="PTHR31099:SF49">
    <property type="entry name" value="MYOSIN HEAVY CHAIN-LIKE PROTEIN"/>
    <property type="match status" value="1"/>
</dbReference>
<protein>
    <submittedName>
        <fullName evidence="2">Uncharacterized protein</fullName>
    </submittedName>
</protein>
<sequence>MIFRAPDTIEKEELPIPKGEAWYLKLVATPNWIFGENVHVAAQMSDQWPEDCTAVPVLKFQDRGRFLYPPARSFANPPTATEGVHLPNPRPLRAVTSVGKEILYLSSEESVGSSNGELSSWSNIFAGVLHDLGIDPEEKKKKPPKKKKKVITIDPEPTSNKGGSSRPTTGAYEKGEKKLSAAASRSSGSAGSRNPDAGATPSCIALDEEEEEEHEEEEEPAAKLVSRKRSRETAAADIKVAQKAEGVPVIGKQSRLRTLYKFSPGSC</sequence>
<feature type="compositionally biased region" description="Acidic residues" evidence="1">
    <location>
        <begin position="206"/>
        <end position="219"/>
    </location>
</feature>
<accession>A0A9K3HIN3</accession>
<feature type="compositionally biased region" description="Polar residues" evidence="1">
    <location>
        <begin position="157"/>
        <end position="168"/>
    </location>
</feature>
<name>A0A9K3HIN3_HELAN</name>
<proteinExistence type="predicted"/>
<dbReference type="Proteomes" id="UP000215914">
    <property type="component" value="Unassembled WGS sequence"/>
</dbReference>
<feature type="compositionally biased region" description="Basic residues" evidence="1">
    <location>
        <begin position="141"/>
        <end position="150"/>
    </location>
</feature>
<organism evidence="2 3">
    <name type="scientific">Helianthus annuus</name>
    <name type="common">Common sunflower</name>
    <dbReference type="NCBI Taxonomy" id="4232"/>
    <lineage>
        <taxon>Eukaryota</taxon>
        <taxon>Viridiplantae</taxon>
        <taxon>Streptophyta</taxon>
        <taxon>Embryophyta</taxon>
        <taxon>Tracheophyta</taxon>
        <taxon>Spermatophyta</taxon>
        <taxon>Magnoliopsida</taxon>
        <taxon>eudicotyledons</taxon>
        <taxon>Gunneridae</taxon>
        <taxon>Pentapetalae</taxon>
        <taxon>asterids</taxon>
        <taxon>campanulids</taxon>
        <taxon>Asterales</taxon>
        <taxon>Asteraceae</taxon>
        <taxon>Asteroideae</taxon>
        <taxon>Heliantheae alliance</taxon>
        <taxon>Heliantheae</taxon>
        <taxon>Helianthus</taxon>
    </lineage>
</organism>
<gene>
    <name evidence="2" type="ORF">HanXRQr2_Chr12g0553201</name>
</gene>
<dbReference type="PANTHER" id="PTHR31099">
    <property type="entry name" value="OS06G0165300 PROTEIN"/>
    <property type="match status" value="1"/>
</dbReference>
<keyword evidence="3" id="KW-1185">Reference proteome</keyword>
<evidence type="ECO:0000313" key="2">
    <source>
        <dbReference type="EMBL" id="KAF5778915.1"/>
    </source>
</evidence>
<dbReference type="EMBL" id="MNCJ02000327">
    <property type="protein sequence ID" value="KAF5778915.1"/>
    <property type="molecule type" value="Genomic_DNA"/>
</dbReference>
<reference evidence="2" key="1">
    <citation type="journal article" date="2017" name="Nature">
        <title>The sunflower genome provides insights into oil metabolism, flowering and Asterid evolution.</title>
        <authorList>
            <person name="Badouin H."/>
            <person name="Gouzy J."/>
            <person name="Grassa C.J."/>
            <person name="Murat F."/>
            <person name="Staton S.E."/>
            <person name="Cottret L."/>
            <person name="Lelandais-Briere C."/>
            <person name="Owens G.L."/>
            <person name="Carrere S."/>
            <person name="Mayjonade B."/>
            <person name="Legrand L."/>
            <person name="Gill N."/>
            <person name="Kane N.C."/>
            <person name="Bowers J.E."/>
            <person name="Hubner S."/>
            <person name="Bellec A."/>
            <person name="Berard A."/>
            <person name="Berges H."/>
            <person name="Blanchet N."/>
            <person name="Boniface M.C."/>
            <person name="Brunel D."/>
            <person name="Catrice O."/>
            <person name="Chaidir N."/>
            <person name="Claudel C."/>
            <person name="Donnadieu C."/>
            <person name="Faraut T."/>
            <person name="Fievet G."/>
            <person name="Helmstetter N."/>
            <person name="King M."/>
            <person name="Knapp S.J."/>
            <person name="Lai Z."/>
            <person name="Le Paslier M.C."/>
            <person name="Lippi Y."/>
            <person name="Lorenzon L."/>
            <person name="Mandel J.R."/>
            <person name="Marage G."/>
            <person name="Marchand G."/>
            <person name="Marquand E."/>
            <person name="Bret-Mestries E."/>
            <person name="Morien E."/>
            <person name="Nambeesan S."/>
            <person name="Nguyen T."/>
            <person name="Pegot-Espagnet P."/>
            <person name="Pouilly N."/>
            <person name="Raftis F."/>
            <person name="Sallet E."/>
            <person name="Schiex T."/>
            <person name="Thomas J."/>
            <person name="Vandecasteele C."/>
            <person name="Vares D."/>
            <person name="Vear F."/>
            <person name="Vautrin S."/>
            <person name="Crespi M."/>
            <person name="Mangin B."/>
            <person name="Burke J.M."/>
            <person name="Salse J."/>
            <person name="Munos S."/>
            <person name="Vincourt P."/>
            <person name="Rieseberg L.H."/>
            <person name="Langlade N.B."/>
        </authorList>
    </citation>
    <scope>NUCLEOTIDE SEQUENCE</scope>
    <source>
        <tissue evidence="2">Leaves</tissue>
    </source>
</reference>
<dbReference type="AlphaFoldDB" id="A0A9K3HIN3"/>
<reference evidence="2" key="2">
    <citation type="submission" date="2020-06" db="EMBL/GenBank/DDBJ databases">
        <title>Helianthus annuus Genome sequencing and assembly Release 2.</title>
        <authorList>
            <person name="Gouzy J."/>
            <person name="Langlade N."/>
            <person name="Munos S."/>
        </authorList>
    </citation>
    <scope>NUCLEOTIDE SEQUENCE</scope>
    <source>
        <tissue evidence="2">Leaves</tissue>
    </source>
</reference>
<dbReference type="Gramene" id="mRNA:HanXRQr2_Chr12g0553201">
    <property type="protein sequence ID" value="mRNA:HanXRQr2_Chr12g0553201"/>
    <property type="gene ID" value="HanXRQr2_Chr12g0553201"/>
</dbReference>
<comment type="caution">
    <text evidence="2">The sequence shown here is derived from an EMBL/GenBank/DDBJ whole genome shotgun (WGS) entry which is preliminary data.</text>
</comment>
<feature type="compositionally biased region" description="Low complexity" evidence="1">
    <location>
        <begin position="180"/>
        <end position="193"/>
    </location>
</feature>
<evidence type="ECO:0000313" key="3">
    <source>
        <dbReference type="Proteomes" id="UP000215914"/>
    </source>
</evidence>
<feature type="region of interest" description="Disordered" evidence="1">
    <location>
        <begin position="135"/>
        <end position="231"/>
    </location>
</feature>
<evidence type="ECO:0000256" key="1">
    <source>
        <dbReference type="SAM" id="MobiDB-lite"/>
    </source>
</evidence>